<comment type="caution">
    <text evidence="1">The sequence shown here is derived from an EMBL/GenBank/DDBJ whole genome shotgun (WGS) entry which is preliminary data.</text>
</comment>
<dbReference type="InterPro" id="IPR041492">
    <property type="entry name" value="HAD_2"/>
</dbReference>
<dbReference type="PANTHER" id="PTHR43481:SF4">
    <property type="entry name" value="GLYCEROL-1-PHOSPHATE PHOSPHOHYDROLASE 1-RELATED"/>
    <property type="match status" value="1"/>
</dbReference>
<keyword evidence="1" id="KW-0378">Hydrolase</keyword>
<dbReference type="InterPro" id="IPR051806">
    <property type="entry name" value="HAD-like_SPP"/>
</dbReference>
<dbReference type="SUPFAM" id="SSF56784">
    <property type="entry name" value="HAD-like"/>
    <property type="match status" value="1"/>
</dbReference>
<dbReference type="SFLD" id="SFLDS00003">
    <property type="entry name" value="Haloacid_Dehalogenase"/>
    <property type="match status" value="1"/>
</dbReference>
<dbReference type="GO" id="GO:0050308">
    <property type="term" value="F:sugar-phosphatase activity"/>
    <property type="evidence" value="ECO:0007669"/>
    <property type="project" value="TreeGrafter"/>
</dbReference>
<dbReference type="RefSeq" id="WP_054304247.1">
    <property type="nucleotide sequence ID" value="NZ_QBKP01000022.1"/>
</dbReference>
<organism evidence="1 2">
    <name type="scientific">Gemmobacter caeni</name>
    <dbReference type="NCBI Taxonomy" id="589035"/>
    <lineage>
        <taxon>Bacteria</taxon>
        <taxon>Pseudomonadati</taxon>
        <taxon>Pseudomonadota</taxon>
        <taxon>Alphaproteobacteria</taxon>
        <taxon>Rhodobacterales</taxon>
        <taxon>Paracoccaceae</taxon>
        <taxon>Gemmobacter</taxon>
    </lineage>
</organism>
<dbReference type="Gene3D" id="3.40.50.1000">
    <property type="entry name" value="HAD superfamily/HAD-like"/>
    <property type="match status" value="1"/>
</dbReference>
<dbReference type="PRINTS" id="PR00413">
    <property type="entry name" value="HADHALOGNASE"/>
</dbReference>
<dbReference type="NCBIfam" id="TIGR01509">
    <property type="entry name" value="HAD-SF-IA-v3"/>
    <property type="match status" value="1"/>
</dbReference>
<dbReference type="CDD" id="cd07505">
    <property type="entry name" value="HAD_BPGM-like"/>
    <property type="match status" value="1"/>
</dbReference>
<dbReference type="PANTHER" id="PTHR43481">
    <property type="entry name" value="FRUCTOSE-1-PHOSPHATE PHOSPHATASE"/>
    <property type="match status" value="1"/>
</dbReference>
<accession>A0A2T6ANT2</accession>
<dbReference type="SFLD" id="SFLDG01135">
    <property type="entry name" value="C1.5.6:_HAD__Beta-PGM__Phospha"/>
    <property type="match status" value="1"/>
</dbReference>
<gene>
    <name evidence="1" type="ORF">C8N34_12222</name>
</gene>
<evidence type="ECO:0000313" key="1">
    <source>
        <dbReference type="EMBL" id="PTX45440.1"/>
    </source>
</evidence>
<dbReference type="InterPro" id="IPR006439">
    <property type="entry name" value="HAD-SF_hydro_IA"/>
</dbReference>
<name>A0A2T6ANT2_9RHOB</name>
<dbReference type="InterPro" id="IPR023214">
    <property type="entry name" value="HAD_sf"/>
</dbReference>
<keyword evidence="2" id="KW-1185">Reference proteome</keyword>
<dbReference type="EMBL" id="QBKP01000022">
    <property type="protein sequence ID" value="PTX45440.1"/>
    <property type="molecule type" value="Genomic_DNA"/>
</dbReference>
<dbReference type="AlphaFoldDB" id="A0A2T6ANT2"/>
<dbReference type="InterPro" id="IPR036412">
    <property type="entry name" value="HAD-like_sf"/>
</dbReference>
<evidence type="ECO:0000313" key="2">
    <source>
        <dbReference type="Proteomes" id="UP000244224"/>
    </source>
</evidence>
<protein>
    <submittedName>
        <fullName evidence="1">HAD superfamily hydrolase (TIGR01509 family)</fullName>
    </submittedName>
</protein>
<dbReference type="SFLD" id="SFLDG01129">
    <property type="entry name" value="C1.5:_HAD__Beta-PGM__Phosphata"/>
    <property type="match status" value="1"/>
</dbReference>
<dbReference type="Proteomes" id="UP000244224">
    <property type="component" value="Unassembled WGS sequence"/>
</dbReference>
<dbReference type="Gene3D" id="1.10.150.240">
    <property type="entry name" value="Putative phosphatase, domain 2"/>
    <property type="match status" value="1"/>
</dbReference>
<proteinExistence type="predicted"/>
<dbReference type="Pfam" id="PF13419">
    <property type="entry name" value="HAD_2"/>
    <property type="match status" value="1"/>
</dbReference>
<dbReference type="InterPro" id="IPR023198">
    <property type="entry name" value="PGP-like_dom2"/>
</dbReference>
<sequence length="208" mass="22350">MFDAVIFDLDGTLIDTESVAMRTGRGVLSDMGLIAGDDLFHDLIGKDGPSGQLLLQAWFPQTDVADLVRRWDAAFHAALDGDVPLKPGAREILELINLPMALCTSSARESGLRKLEMAGLSRHFRHVITRDDVSAPKPHPEPYLLTAARLGVAPARCLVFEDSETGARSAREAGCVVVQVPDILPTEGVHANHVAENLLEGARLAGVI</sequence>
<reference evidence="1 2" key="1">
    <citation type="submission" date="2018-04" db="EMBL/GenBank/DDBJ databases">
        <title>Genomic Encyclopedia of Archaeal and Bacterial Type Strains, Phase II (KMG-II): from individual species to whole genera.</title>
        <authorList>
            <person name="Goeker M."/>
        </authorList>
    </citation>
    <scope>NUCLEOTIDE SEQUENCE [LARGE SCALE GENOMIC DNA]</scope>
    <source>
        <strain evidence="1 2">DSM 21823</strain>
    </source>
</reference>
<dbReference type="OrthoDB" id="9782449at2"/>